<dbReference type="Proteomes" id="UP001549097">
    <property type="component" value="Unassembled WGS sequence"/>
</dbReference>
<dbReference type="SUPFAM" id="SSF100985">
    <property type="entry name" value="Sporulation inhibitor Sda"/>
    <property type="match status" value="1"/>
</dbReference>
<dbReference type="Pfam" id="PF08970">
    <property type="entry name" value="Sda"/>
    <property type="match status" value="1"/>
</dbReference>
<sequence length="55" mass="6516">MPLLKGYIMEKLSDDLLIESYLKARELKLSNDFILLIKKEIDRRSLHAKLQQVLM</sequence>
<evidence type="ECO:0000313" key="2">
    <source>
        <dbReference type="Proteomes" id="UP001549097"/>
    </source>
</evidence>
<name>A0ABV2LJT7_9BACL</name>
<accession>A0ABV2LJT7</accession>
<proteinExistence type="predicted"/>
<comment type="caution">
    <text evidence="1">The sequence shown here is derived from an EMBL/GenBank/DDBJ whole genome shotgun (WGS) entry which is preliminary data.</text>
</comment>
<gene>
    <name evidence="1" type="ORF">ABID52_001294</name>
</gene>
<dbReference type="InterPro" id="IPR015064">
    <property type="entry name" value="Sda"/>
</dbReference>
<evidence type="ECO:0000313" key="1">
    <source>
        <dbReference type="EMBL" id="MET3727713.1"/>
    </source>
</evidence>
<protein>
    <submittedName>
        <fullName evidence="1">Developmental checkpoint coupling sporulation initiation to replication initiation</fullName>
    </submittedName>
</protein>
<reference evidence="1 2" key="1">
    <citation type="submission" date="2024-06" db="EMBL/GenBank/DDBJ databases">
        <title>Genomic Encyclopedia of Type Strains, Phase IV (KMG-IV): sequencing the most valuable type-strain genomes for metagenomic binning, comparative biology and taxonomic classification.</title>
        <authorList>
            <person name="Goeker M."/>
        </authorList>
    </citation>
    <scope>NUCLEOTIDE SEQUENCE [LARGE SCALE GENOMIC DNA]</scope>
    <source>
        <strain evidence="1 2">DSM 100124</strain>
    </source>
</reference>
<keyword evidence="2" id="KW-1185">Reference proteome</keyword>
<dbReference type="EMBL" id="JBEPMP010000001">
    <property type="protein sequence ID" value="MET3727713.1"/>
    <property type="molecule type" value="Genomic_DNA"/>
</dbReference>
<organism evidence="1 2">
    <name type="scientific">Fictibacillus halophilus</name>
    <dbReference type="NCBI Taxonomy" id="1610490"/>
    <lineage>
        <taxon>Bacteria</taxon>
        <taxon>Bacillati</taxon>
        <taxon>Bacillota</taxon>
        <taxon>Bacilli</taxon>
        <taxon>Bacillales</taxon>
        <taxon>Fictibacillaceae</taxon>
        <taxon>Fictibacillus</taxon>
    </lineage>
</organism>
<dbReference type="Gene3D" id="1.10.287.1100">
    <property type="entry name" value="Sporulation inhibitor A"/>
    <property type="match status" value="1"/>
</dbReference>
<dbReference type="InterPro" id="IPR036916">
    <property type="entry name" value="Sda_sf"/>
</dbReference>